<protein>
    <submittedName>
        <fullName evidence="2">Uncharacterized protein</fullName>
    </submittedName>
</protein>
<organism evidence="2 3">
    <name type="scientific">Cercophora scortea</name>
    <dbReference type="NCBI Taxonomy" id="314031"/>
    <lineage>
        <taxon>Eukaryota</taxon>
        <taxon>Fungi</taxon>
        <taxon>Dikarya</taxon>
        <taxon>Ascomycota</taxon>
        <taxon>Pezizomycotina</taxon>
        <taxon>Sordariomycetes</taxon>
        <taxon>Sordariomycetidae</taxon>
        <taxon>Sordariales</taxon>
        <taxon>Lasiosphaeriaceae</taxon>
        <taxon>Cercophora</taxon>
    </lineage>
</organism>
<sequence length="114" mass="12949">MQIRHRPKHSLIPAHTLSLSFLARMARHNAKQLNTCRVLILLFPSVSLLIYSPFGAFLDDLVRRHGYSVRVVPLCCLTCFLQIAREKRGSARSSSQPLRITAGPYQTESWTKTT</sequence>
<reference evidence="2" key="2">
    <citation type="submission" date="2023-06" db="EMBL/GenBank/DDBJ databases">
        <authorList>
            <consortium name="Lawrence Berkeley National Laboratory"/>
            <person name="Haridas S."/>
            <person name="Hensen N."/>
            <person name="Bonometti L."/>
            <person name="Westerberg I."/>
            <person name="Brannstrom I.O."/>
            <person name="Guillou S."/>
            <person name="Cros-Aarteil S."/>
            <person name="Calhoun S."/>
            <person name="Kuo A."/>
            <person name="Mondo S."/>
            <person name="Pangilinan J."/>
            <person name="Riley R."/>
            <person name="Labutti K."/>
            <person name="Andreopoulos B."/>
            <person name="Lipzen A."/>
            <person name="Chen C."/>
            <person name="Yanf M."/>
            <person name="Daum C."/>
            <person name="Ng V."/>
            <person name="Clum A."/>
            <person name="Steindorff A."/>
            <person name="Ohm R."/>
            <person name="Martin F."/>
            <person name="Silar P."/>
            <person name="Natvig D."/>
            <person name="Lalanne C."/>
            <person name="Gautier V."/>
            <person name="Ament-Velasquez S.L."/>
            <person name="Kruys A."/>
            <person name="Hutchinson M.I."/>
            <person name="Powell A.J."/>
            <person name="Barry K."/>
            <person name="Miller A.N."/>
            <person name="Grigoriev I.V."/>
            <person name="Debuchy R."/>
            <person name="Gladieux P."/>
            <person name="Thoren M.H."/>
            <person name="Johannesson H."/>
        </authorList>
    </citation>
    <scope>NUCLEOTIDE SEQUENCE</scope>
    <source>
        <strain evidence="2">SMH4131-1</strain>
    </source>
</reference>
<name>A0AAE0MIV2_9PEZI</name>
<keyword evidence="1" id="KW-0472">Membrane</keyword>
<accession>A0AAE0MIV2</accession>
<evidence type="ECO:0000313" key="3">
    <source>
        <dbReference type="Proteomes" id="UP001286456"/>
    </source>
</evidence>
<evidence type="ECO:0000313" key="2">
    <source>
        <dbReference type="EMBL" id="KAK3333288.1"/>
    </source>
</evidence>
<proteinExistence type="predicted"/>
<gene>
    <name evidence="2" type="ORF">B0T19DRAFT_121897</name>
</gene>
<dbReference type="EMBL" id="JAUEPO010000002">
    <property type="protein sequence ID" value="KAK3333288.1"/>
    <property type="molecule type" value="Genomic_DNA"/>
</dbReference>
<dbReference type="AlphaFoldDB" id="A0AAE0MIV2"/>
<keyword evidence="1" id="KW-0812">Transmembrane</keyword>
<comment type="caution">
    <text evidence="2">The sequence shown here is derived from an EMBL/GenBank/DDBJ whole genome shotgun (WGS) entry which is preliminary data.</text>
</comment>
<reference evidence="2" key="1">
    <citation type="journal article" date="2023" name="Mol. Phylogenet. Evol.">
        <title>Genome-scale phylogeny and comparative genomics of the fungal order Sordariales.</title>
        <authorList>
            <person name="Hensen N."/>
            <person name="Bonometti L."/>
            <person name="Westerberg I."/>
            <person name="Brannstrom I.O."/>
            <person name="Guillou S."/>
            <person name="Cros-Aarteil S."/>
            <person name="Calhoun S."/>
            <person name="Haridas S."/>
            <person name="Kuo A."/>
            <person name="Mondo S."/>
            <person name="Pangilinan J."/>
            <person name="Riley R."/>
            <person name="LaButti K."/>
            <person name="Andreopoulos B."/>
            <person name="Lipzen A."/>
            <person name="Chen C."/>
            <person name="Yan M."/>
            <person name="Daum C."/>
            <person name="Ng V."/>
            <person name="Clum A."/>
            <person name="Steindorff A."/>
            <person name="Ohm R.A."/>
            <person name="Martin F."/>
            <person name="Silar P."/>
            <person name="Natvig D.O."/>
            <person name="Lalanne C."/>
            <person name="Gautier V."/>
            <person name="Ament-Velasquez S.L."/>
            <person name="Kruys A."/>
            <person name="Hutchinson M.I."/>
            <person name="Powell A.J."/>
            <person name="Barry K."/>
            <person name="Miller A.N."/>
            <person name="Grigoriev I.V."/>
            <person name="Debuchy R."/>
            <person name="Gladieux P."/>
            <person name="Hiltunen Thoren M."/>
            <person name="Johannesson H."/>
        </authorList>
    </citation>
    <scope>NUCLEOTIDE SEQUENCE</scope>
    <source>
        <strain evidence="2">SMH4131-1</strain>
    </source>
</reference>
<feature type="transmembrane region" description="Helical" evidence="1">
    <location>
        <begin position="34"/>
        <end position="54"/>
    </location>
</feature>
<keyword evidence="3" id="KW-1185">Reference proteome</keyword>
<feature type="transmembrane region" description="Helical" evidence="1">
    <location>
        <begin position="66"/>
        <end position="84"/>
    </location>
</feature>
<evidence type="ECO:0000256" key="1">
    <source>
        <dbReference type="SAM" id="Phobius"/>
    </source>
</evidence>
<dbReference type="Proteomes" id="UP001286456">
    <property type="component" value="Unassembled WGS sequence"/>
</dbReference>
<keyword evidence="1" id="KW-1133">Transmembrane helix</keyword>